<evidence type="ECO:0000256" key="3">
    <source>
        <dbReference type="ARBA" id="ARBA00005446"/>
    </source>
</evidence>
<keyword evidence="4" id="KW-0479">Metal-binding</keyword>
<accession>A0A1I2VNF4</accession>
<dbReference type="SMART" id="SM00490">
    <property type="entry name" value="HELICc"/>
    <property type="match status" value="1"/>
</dbReference>
<keyword evidence="7" id="KW-0378">Hydrolase</keyword>
<comment type="cofactor">
    <cofactor evidence="2">
        <name>Zn(2+)</name>
        <dbReference type="ChEBI" id="CHEBI:29105"/>
    </cofactor>
</comment>
<evidence type="ECO:0000313" key="21">
    <source>
        <dbReference type="Proteomes" id="UP000198752"/>
    </source>
</evidence>
<dbReference type="SMART" id="SM00487">
    <property type="entry name" value="DEXDc"/>
    <property type="match status" value="1"/>
</dbReference>
<dbReference type="PANTHER" id="PTHR13710">
    <property type="entry name" value="DNA HELICASE RECQ FAMILY MEMBER"/>
    <property type="match status" value="1"/>
</dbReference>
<evidence type="ECO:0000256" key="1">
    <source>
        <dbReference type="ARBA" id="ARBA00001946"/>
    </source>
</evidence>
<evidence type="ECO:0000256" key="6">
    <source>
        <dbReference type="ARBA" id="ARBA00022763"/>
    </source>
</evidence>
<dbReference type="GO" id="GO:0009432">
    <property type="term" value="P:SOS response"/>
    <property type="evidence" value="ECO:0007669"/>
    <property type="project" value="UniProtKB-UniRule"/>
</dbReference>
<dbReference type="GO" id="GO:0030894">
    <property type="term" value="C:replisome"/>
    <property type="evidence" value="ECO:0007669"/>
    <property type="project" value="TreeGrafter"/>
</dbReference>
<keyword evidence="21" id="KW-1185">Reference proteome</keyword>
<keyword evidence="14" id="KW-0413">Isomerase</keyword>
<evidence type="ECO:0000256" key="8">
    <source>
        <dbReference type="ARBA" id="ARBA00022806"/>
    </source>
</evidence>
<dbReference type="GO" id="GO:0006281">
    <property type="term" value="P:DNA repair"/>
    <property type="evidence" value="ECO:0007669"/>
    <property type="project" value="UniProtKB-KW"/>
</dbReference>
<dbReference type="NCBIfam" id="TIGR00614">
    <property type="entry name" value="recQ_fam"/>
    <property type="match status" value="1"/>
</dbReference>
<evidence type="ECO:0000256" key="14">
    <source>
        <dbReference type="ARBA" id="ARBA00023235"/>
    </source>
</evidence>
<dbReference type="SUPFAM" id="SSF46785">
    <property type="entry name" value="Winged helix' DNA-binding domain"/>
    <property type="match status" value="1"/>
</dbReference>
<evidence type="ECO:0000256" key="7">
    <source>
        <dbReference type="ARBA" id="ARBA00022801"/>
    </source>
</evidence>
<evidence type="ECO:0000259" key="17">
    <source>
        <dbReference type="PROSITE" id="PS50967"/>
    </source>
</evidence>
<dbReference type="PROSITE" id="PS51194">
    <property type="entry name" value="HELICASE_CTER"/>
    <property type="match status" value="1"/>
</dbReference>
<dbReference type="GO" id="GO:0005737">
    <property type="term" value="C:cytoplasm"/>
    <property type="evidence" value="ECO:0007669"/>
    <property type="project" value="TreeGrafter"/>
</dbReference>
<dbReference type="STRING" id="269670.SAMN02982927_03176"/>
<evidence type="ECO:0000256" key="11">
    <source>
        <dbReference type="ARBA" id="ARBA00023125"/>
    </source>
</evidence>
<dbReference type="AlphaFoldDB" id="A0A1I2VNF4"/>
<dbReference type="SUPFAM" id="SSF47819">
    <property type="entry name" value="HRDC-like"/>
    <property type="match status" value="1"/>
</dbReference>
<dbReference type="PROSITE" id="PS50967">
    <property type="entry name" value="HRDC"/>
    <property type="match status" value="1"/>
</dbReference>
<evidence type="ECO:0000256" key="13">
    <source>
        <dbReference type="ARBA" id="ARBA00023204"/>
    </source>
</evidence>
<evidence type="ECO:0000259" key="19">
    <source>
        <dbReference type="PROSITE" id="PS51194"/>
    </source>
</evidence>
<dbReference type="Gene3D" id="1.10.10.10">
    <property type="entry name" value="Winged helix-like DNA-binding domain superfamily/Winged helix DNA-binding domain"/>
    <property type="match status" value="1"/>
</dbReference>
<dbReference type="Pfam" id="PF00270">
    <property type="entry name" value="DEAD"/>
    <property type="match status" value="1"/>
</dbReference>
<gene>
    <name evidence="20" type="ORF">SAMN02982927_03176</name>
</gene>
<dbReference type="Pfam" id="PF16124">
    <property type="entry name" value="RecQ_Zn_bind"/>
    <property type="match status" value="1"/>
</dbReference>
<keyword evidence="8 20" id="KW-0347">Helicase</keyword>
<dbReference type="OrthoDB" id="9763310at2"/>
<dbReference type="GO" id="GO:0005524">
    <property type="term" value="F:ATP binding"/>
    <property type="evidence" value="ECO:0007669"/>
    <property type="project" value="UniProtKB-KW"/>
</dbReference>
<feature type="domain" description="Helicase ATP-binding" evidence="18">
    <location>
        <begin position="26"/>
        <end position="195"/>
    </location>
</feature>
<dbReference type="InterPro" id="IPR001650">
    <property type="entry name" value="Helicase_C-like"/>
</dbReference>
<dbReference type="GO" id="GO:0009378">
    <property type="term" value="F:four-way junction helicase activity"/>
    <property type="evidence" value="ECO:0007669"/>
    <property type="project" value="TreeGrafter"/>
</dbReference>
<dbReference type="Gene3D" id="3.40.50.300">
    <property type="entry name" value="P-loop containing nucleotide triphosphate hydrolases"/>
    <property type="match status" value="2"/>
</dbReference>
<dbReference type="GO" id="GO:0046872">
    <property type="term" value="F:metal ion binding"/>
    <property type="evidence" value="ECO:0007669"/>
    <property type="project" value="UniProtKB-KW"/>
</dbReference>
<comment type="cofactor">
    <cofactor evidence="1">
        <name>Mg(2+)</name>
        <dbReference type="ChEBI" id="CHEBI:18420"/>
    </cofactor>
</comment>
<dbReference type="InterPro" id="IPR002121">
    <property type="entry name" value="HRDC_dom"/>
</dbReference>
<keyword evidence="5" id="KW-0547">Nucleotide-binding</keyword>
<keyword evidence="9" id="KW-0862">Zinc</keyword>
<dbReference type="Pfam" id="PF09382">
    <property type="entry name" value="RQC"/>
    <property type="match status" value="1"/>
</dbReference>
<evidence type="ECO:0000256" key="12">
    <source>
        <dbReference type="ARBA" id="ARBA00023172"/>
    </source>
</evidence>
<dbReference type="GO" id="GO:0003677">
    <property type="term" value="F:DNA binding"/>
    <property type="evidence" value="ECO:0007669"/>
    <property type="project" value="UniProtKB-KW"/>
</dbReference>
<proteinExistence type="inferred from homology"/>
<evidence type="ECO:0000256" key="9">
    <source>
        <dbReference type="ARBA" id="ARBA00022833"/>
    </source>
</evidence>
<dbReference type="GO" id="GO:0006310">
    <property type="term" value="P:DNA recombination"/>
    <property type="evidence" value="ECO:0007669"/>
    <property type="project" value="UniProtKB-UniRule"/>
</dbReference>
<dbReference type="InterPro" id="IPR036390">
    <property type="entry name" value="WH_DNA-bd_sf"/>
</dbReference>
<dbReference type="Pfam" id="PF00570">
    <property type="entry name" value="HRDC"/>
    <property type="match status" value="1"/>
</dbReference>
<evidence type="ECO:0000256" key="2">
    <source>
        <dbReference type="ARBA" id="ARBA00001947"/>
    </source>
</evidence>
<dbReference type="CDD" id="cd18794">
    <property type="entry name" value="SF2_C_RecQ"/>
    <property type="match status" value="1"/>
</dbReference>
<dbReference type="GO" id="GO:0043138">
    <property type="term" value="F:3'-5' DNA helicase activity"/>
    <property type="evidence" value="ECO:0007669"/>
    <property type="project" value="UniProtKB-EC"/>
</dbReference>
<evidence type="ECO:0000256" key="5">
    <source>
        <dbReference type="ARBA" id="ARBA00022741"/>
    </source>
</evidence>
<organism evidence="20 21">
    <name type="scientific">Sporolactobacillus nakayamae</name>
    <dbReference type="NCBI Taxonomy" id="269670"/>
    <lineage>
        <taxon>Bacteria</taxon>
        <taxon>Bacillati</taxon>
        <taxon>Bacillota</taxon>
        <taxon>Bacilli</taxon>
        <taxon>Bacillales</taxon>
        <taxon>Sporolactobacillaceae</taxon>
        <taxon>Sporolactobacillus</taxon>
    </lineage>
</organism>
<dbReference type="Pfam" id="PF00271">
    <property type="entry name" value="Helicase_C"/>
    <property type="match status" value="1"/>
</dbReference>
<dbReference type="PROSITE" id="PS51192">
    <property type="entry name" value="HELICASE_ATP_BIND_1"/>
    <property type="match status" value="1"/>
</dbReference>
<evidence type="ECO:0000256" key="4">
    <source>
        <dbReference type="ARBA" id="ARBA00022723"/>
    </source>
</evidence>
<keyword evidence="6" id="KW-0227">DNA damage</keyword>
<dbReference type="FunFam" id="3.40.50.300:FF:000296">
    <property type="entry name" value="ATP-dependent DNA helicase RecQ"/>
    <property type="match status" value="1"/>
</dbReference>
<dbReference type="EC" id="5.6.2.4" evidence="16"/>
<dbReference type="GO" id="GO:0006260">
    <property type="term" value="P:DNA replication"/>
    <property type="evidence" value="ECO:0007669"/>
    <property type="project" value="InterPro"/>
</dbReference>
<dbReference type="EMBL" id="FOOY01000028">
    <property type="protein sequence ID" value="SFG90682.1"/>
    <property type="molecule type" value="Genomic_DNA"/>
</dbReference>
<dbReference type="Gene3D" id="1.10.150.80">
    <property type="entry name" value="HRDC domain"/>
    <property type="match status" value="1"/>
</dbReference>
<dbReference type="FunFam" id="1.10.150.80:FF:000002">
    <property type="entry name" value="ATP-dependent DNA helicase RecQ"/>
    <property type="match status" value="1"/>
</dbReference>
<evidence type="ECO:0000259" key="18">
    <source>
        <dbReference type="PROSITE" id="PS51192"/>
    </source>
</evidence>
<dbReference type="InterPro" id="IPR011545">
    <property type="entry name" value="DEAD/DEAH_box_helicase_dom"/>
</dbReference>
<reference evidence="21" key="1">
    <citation type="submission" date="2016-10" db="EMBL/GenBank/DDBJ databases">
        <authorList>
            <person name="Varghese N."/>
            <person name="Submissions S."/>
        </authorList>
    </citation>
    <scope>NUCLEOTIDE SEQUENCE [LARGE SCALE GENOMIC DNA]</scope>
    <source>
        <strain evidence="21">ATCC 700379</strain>
    </source>
</reference>
<dbReference type="GO" id="GO:0043590">
    <property type="term" value="C:bacterial nucleoid"/>
    <property type="evidence" value="ECO:0007669"/>
    <property type="project" value="TreeGrafter"/>
</dbReference>
<dbReference type="InterPro" id="IPR010997">
    <property type="entry name" value="HRDC-like_sf"/>
</dbReference>
<evidence type="ECO:0000313" key="20">
    <source>
        <dbReference type="EMBL" id="SFG90682.1"/>
    </source>
</evidence>
<feature type="domain" description="Helicase C-terminal" evidence="19">
    <location>
        <begin position="215"/>
        <end position="365"/>
    </location>
</feature>
<dbReference type="InterPro" id="IPR044876">
    <property type="entry name" value="HRDC_dom_sf"/>
</dbReference>
<keyword evidence="10" id="KW-0067">ATP-binding</keyword>
<dbReference type="InterPro" id="IPR036388">
    <property type="entry name" value="WH-like_DNA-bd_sf"/>
</dbReference>
<dbReference type="InterPro" id="IPR018982">
    <property type="entry name" value="RQC_domain"/>
</dbReference>
<dbReference type="SMART" id="SM00341">
    <property type="entry name" value="HRDC"/>
    <property type="match status" value="1"/>
</dbReference>
<dbReference type="InterPro" id="IPR032284">
    <property type="entry name" value="RecQ_Zn-bd"/>
</dbReference>
<dbReference type="CDD" id="cd17920">
    <property type="entry name" value="DEXHc_RecQ"/>
    <property type="match status" value="1"/>
</dbReference>
<keyword evidence="12" id="KW-0233">DNA recombination</keyword>
<comment type="similarity">
    <text evidence="3">Belongs to the helicase family. RecQ subfamily.</text>
</comment>
<dbReference type="SUPFAM" id="SSF52540">
    <property type="entry name" value="P-loop containing nucleoside triphosphate hydrolases"/>
    <property type="match status" value="1"/>
</dbReference>
<dbReference type="InterPro" id="IPR006293">
    <property type="entry name" value="DNA_helicase_ATP-dep_RecQ_bac"/>
</dbReference>
<keyword evidence="11" id="KW-0238">DNA-binding</keyword>
<sequence>MVDAAHQALKKYFGYDQFRKGQDQIISRLMDGQDTVGIMPTGGGKSLCYQIPALLFSGVTLVISPLISLMKDQVDALENAGIHATYINSSLSFSEGKERLAASSRGEYTLVYIAPERLEVPDFVRALERMRVSLIAIDEAHCISQWGHDFRPSYRSIPAMITRFEQKPTVVALTATATPNVTADIRQLLGIAADGVVATGFARENLNFQVIRGQNADTFLLDYLKTNRDQPGIVYAATRKEVDRLYARLAQNGLAVGRYHAGLSEQERASSQERFLYDDLTVLVATNAFGMGINKSNVRFVIHYNMPRNIEAYYQEAGRAGRDGEKSDCILLFAPQDIRLQKFFIDQSEMDDALKKAEYHKLDQMIGYCHTETCLQGYILRYFGERNPEPCGHCGNCLDTRDKSDVTVDAQKVLSCVKRLRERYGKTMVAKVLAGAADQKVLSFRLNQLPTYGIMKEQTQKQISEFIDFLTAEQYLMQQGGAFPVLALSERSLPVLKGEAKVLKKGRVRAERLAVDDALFESLKQVRKELAQKEFVPPYIIFSDQSLREMSARLPANDHDFLMIKGVGQQKLEKYGQAFMEAIAAYQAEQEESVKS</sequence>
<evidence type="ECO:0000256" key="15">
    <source>
        <dbReference type="ARBA" id="ARBA00034617"/>
    </source>
</evidence>
<dbReference type="InterPro" id="IPR027417">
    <property type="entry name" value="P-loop_NTPase"/>
</dbReference>
<dbReference type="InterPro" id="IPR004589">
    <property type="entry name" value="DNA_helicase_ATP-dep_RecQ"/>
</dbReference>
<dbReference type="Proteomes" id="UP000198752">
    <property type="component" value="Unassembled WGS sequence"/>
</dbReference>
<dbReference type="GO" id="GO:0016787">
    <property type="term" value="F:hydrolase activity"/>
    <property type="evidence" value="ECO:0007669"/>
    <property type="project" value="UniProtKB-KW"/>
</dbReference>
<dbReference type="PANTHER" id="PTHR13710:SF105">
    <property type="entry name" value="ATP-DEPENDENT DNA HELICASE Q1"/>
    <property type="match status" value="1"/>
</dbReference>
<evidence type="ECO:0000256" key="16">
    <source>
        <dbReference type="NCBIfam" id="TIGR01389"/>
    </source>
</evidence>
<name>A0A1I2VNF4_9BACL</name>
<feature type="domain" description="HRDC" evidence="17">
    <location>
        <begin position="513"/>
        <end position="593"/>
    </location>
</feature>
<comment type="catalytic activity">
    <reaction evidence="15">
        <text>Couples ATP hydrolysis with the unwinding of duplex DNA by translocating in the 3'-5' direction.</text>
        <dbReference type="EC" id="5.6.2.4"/>
    </reaction>
</comment>
<evidence type="ECO:0000256" key="10">
    <source>
        <dbReference type="ARBA" id="ARBA00022840"/>
    </source>
</evidence>
<dbReference type="RefSeq" id="WP_093674546.1">
    <property type="nucleotide sequence ID" value="NZ_FOOY01000028.1"/>
</dbReference>
<dbReference type="NCBIfam" id="TIGR01389">
    <property type="entry name" value="recQ"/>
    <property type="match status" value="1"/>
</dbReference>
<keyword evidence="13" id="KW-0234">DNA repair</keyword>
<dbReference type="SMART" id="SM00956">
    <property type="entry name" value="RQC"/>
    <property type="match status" value="1"/>
</dbReference>
<dbReference type="InterPro" id="IPR014001">
    <property type="entry name" value="Helicase_ATP-bd"/>
</dbReference>
<protein>
    <recommendedName>
        <fullName evidence="16">DNA helicase RecQ</fullName>
        <ecNumber evidence="16">5.6.2.4</ecNumber>
    </recommendedName>
</protein>